<comment type="subcellular location">
    <subcellularLocation>
        <location evidence="3">Cytoplasm</location>
    </subcellularLocation>
</comment>
<evidence type="ECO:0000256" key="6">
    <source>
        <dbReference type="ARBA" id="ARBA00022448"/>
    </source>
</evidence>
<dbReference type="SUPFAM" id="SSF52009">
    <property type="entry name" value="Phosphohistidine domain"/>
    <property type="match status" value="1"/>
</dbReference>
<dbReference type="InterPro" id="IPR050499">
    <property type="entry name" value="PEP-utilizing_PTS_enzyme"/>
</dbReference>
<dbReference type="Proteomes" id="UP001216595">
    <property type="component" value="Unassembled WGS sequence"/>
</dbReference>
<dbReference type="Gene3D" id="3.50.30.10">
    <property type="entry name" value="Phosphohistidine domain"/>
    <property type="match status" value="1"/>
</dbReference>
<dbReference type="EMBL" id="JAQQKW010000010">
    <property type="protein sequence ID" value="MDC7695610.1"/>
    <property type="molecule type" value="Genomic_DNA"/>
</dbReference>
<dbReference type="InterPro" id="IPR040442">
    <property type="entry name" value="Pyrv_kinase-like_dom_sf"/>
</dbReference>
<dbReference type="Gene3D" id="3.30.450.40">
    <property type="match status" value="1"/>
</dbReference>
<dbReference type="InterPro" id="IPR006318">
    <property type="entry name" value="PTS_EI-like"/>
</dbReference>
<organism evidence="16 17">
    <name type="scientific">Asticcacaulis currens</name>
    <dbReference type="NCBI Taxonomy" id="2984210"/>
    <lineage>
        <taxon>Bacteria</taxon>
        <taxon>Pseudomonadati</taxon>
        <taxon>Pseudomonadota</taxon>
        <taxon>Alphaproteobacteria</taxon>
        <taxon>Caulobacterales</taxon>
        <taxon>Caulobacteraceae</taxon>
        <taxon>Asticcacaulis</taxon>
    </lineage>
</organism>
<keyword evidence="10" id="KW-0598">Phosphotransferase system</keyword>
<evidence type="ECO:0000256" key="4">
    <source>
        <dbReference type="ARBA" id="ARBA00007837"/>
    </source>
</evidence>
<evidence type="ECO:0000313" key="17">
    <source>
        <dbReference type="Proteomes" id="UP001216595"/>
    </source>
</evidence>
<dbReference type="InterPro" id="IPR003018">
    <property type="entry name" value="GAF"/>
</dbReference>
<evidence type="ECO:0000256" key="14">
    <source>
        <dbReference type="SAM" id="MobiDB-lite"/>
    </source>
</evidence>
<keyword evidence="7" id="KW-0963">Cytoplasm</keyword>
<evidence type="ECO:0000256" key="1">
    <source>
        <dbReference type="ARBA" id="ARBA00000683"/>
    </source>
</evidence>
<dbReference type="Pfam" id="PF01590">
    <property type="entry name" value="GAF"/>
    <property type="match status" value="1"/>
</dbReference>
<dbReference type="PANTHER" id="PTHR46244:SF6">
    <property type="entry name" value="PHOSPHOENOLPYRUVATE-PROTEIN PHOSPHOTRANSFERASE"/>
    <property type="match status" value="1"/>
</dbReference>
<evidence type="ECO:0000256" key="12">
    <source>
        <dbReference type="ARBA" id="ARBA00022777"/>
    </source>
</evidence>
<dbReference type="Gene3D" id="1.10.274.10">
    <property type="entry name" value="PtsI, HPr-binding domain"/>
    <property type="match status" value="1"/>
</dbReference>
<dbReference type="SUPFAM" id="SSF55781">
    <property type="entry name" value="GAF domain-like"/>
    <property type="match status" value="1"/>
</dbReference>
<evidence type="ECO:0000256" key="2">
    <source>
        <dbReference type="ARBA" id="ARBA00001946"/>
    </source>
</evidence>
<dbReference type="PANTHER" id="PTHR46244">
    <property type="entry name" value="PHOSPHOENOLPYRUVATE-PROTEIN PHOSPHOTRANSFERASE"/>
    <property type="match status" value="1"/>
</dbReference>
<accession>A0ABT5IHE0</accession>
<keyword evidence="12" id="KW-0418">Kinase</keyword>
<evidence type="ECO:0000256" key="5">
    <source>
        <dbReference type="ARBA" id="ARBA00012232"/>
    </source>
</evidence>
<keyword evidence="8" id="KW-0762">Sugar transport</keyword>
<dbReference type="SUPFAM" id="SSF47831">
    <property type="entry name" value="Enzyme I of the PEP:sugar phosphotransferase system HPr-binding (sub)domain"/>
    <property type="match status" value="1"/>
</dbReference>
<feature type="region of interest" description="Disordered" evidence="14">
    <location>
        <begin position="70"/>
        <end position="89"/>
    </location>
</feature>
<protein>
    <recommendedName>
        <fullName evidence="5">phosphoenolpyruvate--protein phosphotransferase</fullName>
        <ecNumber evidence="5">2.7.3.9</ecNumber>
    </recommendedName>
</protein>
<evidence type="ECO:0000259" key="15">
    <source>
        <dbReference type="SMART" id="SM00065"/>
    </source>
</evidence>
<evidence type="ECO:0000256" key="7">
    <source>
        <dbReference type="ARBA" id="ARBA00022490"/>
    </source>
</evidence>
<dbReference type="InterPro" id="IPR036637">
    <property type="entry name" value="Phosphohistidine_dom_sf"/>
</dbReference>
<dbReference type="Gene3D" id="3.20.20.60">
    <property type="entry name" value="Phosphoenolpyruvate-binding domains"/>
    <property type="match status" value="1"/>
</dbReference>
<comment type="caution">
    <text evidence="16">The sequence shown here is derived from an EMBL/GenBank/DDBJ whole genome shotgun (WGS) entry which is preliminary data.</text>
</comment>
<feature type="domain" description="GAF" evidence="15">
    <location>
        <begin position="6"/>
        <end position="151"/>
    </location>
</feature>
<dbReference type="PRINTS" id="PR01736">
    <property type="entry name" value="PHPHTRNFRASE"/>
</dbReference>
<comment type="catalytic activity">
    <reaction evidence="1">
        <text>L-histidyl-[protein] + phosphoenolpyruvate = N(pros)-phospho-L-histidyl-[protein] + pyruvate</text>
        <dbReference type="Rhea" id="RHEA:23880"/>
        <dbReference type="Rhea" id="RHEA-COMP:9745"/>
        <dbReference type="Rhea" id="RHEA-COMP:9746"/>
        <dbReference type="ChEBI" id="CHEBI:15361"/>
        <dbReference type="ChEBI" id="CHEBI:29979"/>
        <dbReference type="ChEBI" id="CHEBI:58702"/>
        <dbReference type="ChEBI" id="CHEBI:64837"/>
        <dbReference type="EC" id="2.7.3.9"/>
    </reaction>
</comment>
<comment type="similarity">
    <text evidence="4">Belongs to the PEP-utilizing enzyme family.</text>
</comment>
<keyword evidence="6" id="KW-0813">Transport</keyword>
<evidence type="ECO:0000256" key="11">
    <source>
        <dbReference type="ARBA" id="ARBA00022723"/>
    </source>
</evidence>
<evidence type="ECO:0000256" key="13">
    <source>
        <dbReference type="ARBA" id="ARBA00022842"/>
    </source>
</evidence>
<keyword evidence="17" id="KW-1185">Reference proteome</keyword>
<sequence length="732" mass="81346">MADGSSAQARLDRVVEIIARSMIAEVCSIYLRRTSEELELFATEGLNREAVHNTRLRLSEGLVGEVARSGQPLNLNDAPSHPSFSYRPETGEDPYNSFLGVPLLRGGRTIGVLVVQNMAMRTYGEDEVEDLQIIAMVLAEMVAGDLVSDDELKDIEIAPQRPERLKGSSFADGLAIGTVILHEVPVTPDHLLSDDAIAEEARLLTAIGDLRDQIDQMFEGQHGLAGPTFDVLETYRMFAHDRGWTRNLVEAVRSGLTAEAAVERVRNEQRAKLNNARDAYMRERLHDLEDLGNRLLRVLAGRNTVAREIPDNAILVARDLGPADLLEYDRKKLKGILLEEGSAANHAAIVARALQIPCVGRLDRLRDKVNQGDQVVVDGETGEAYLRPRPDILGAAVARMDMRAARRAEFEKLKDVDAVTRDGHRVALLMNAGLEFDLEIMHETGAEGIGLFRTEFQFMVSEDLPRLKRQTELYERVMDAAGDKPVIFRTLDLGGDKILPYMETEREENPALGWRAIRMGLDRPALLRMQVRALLTAARGRELRIMFPMVASVDEFRQARELVDIECQWARRRGRPLPQVLRVGVMIECPSLLFHLDALLPMVDFASVGTNDLTQYLFAADRTNPRMSDRYDVLSPPMLRALSTIQKAAEDSGTPVSVCGEIAGKPLEAFVLIALGFNRLSMPPAGIGQVKRMILSLDREQASKAIRKLMGSSYGSLRSEVLALARKLNVNL</sequence>
<proteinExistence type="inferred from homology"/>
<dbReference type="GO" id="GO:0008965">
    <property type="term" value="F:phosphoenolpyruvate-protein phosphotransferase activity"/>
    <property type="evidence" value="ECO:0007669"/>
    <property type="project" value="UniProtKB-EC"/>
</dbReference>
<name>A0ABT5IHE0_9CAUL</name>
<dbReference type="EC" id="2.7.3.9" evidence="5"/>
<dbReference type="InterPro" id="IPR029016">
    <property type="entry name" value="GAF-like_dom_sf"/>
</dbReference>
<evidence type="ECO:0000256" key="10">
    <source>
        <dbReference type="ARBA" id="ARBA00022683"/>
    </source>
</evidence>
<evidence type="ECO:0000256" key="3">
    <source>
        <dbReference type="ARBA" id="ARBA00004496"/>
    </source>
</evidence>
<dbReference type="NCBIfam" id="TIGR01417">
    <property type="entry name" value="PTS_I_fam"/>
    <property type="match status" value="1"/>
</dbReference>
<dbReference type="InterPro" id="IPR000121">
    <property type="entry name" value="PEP_util_C"/>
</dbReference>
<comment type="cofactor">
    <cofactor evidence="2">
        <name>Mg(2+)</name>
        <dbReference type="ChEBI" id="CHEBI:18420"/>
    </cofactor>
</comment>
<keyword evidence="9 16" id="KW-0808">Transferase</keyword>
<reference evidence="16 17" key="1">
    <citation type="submission" date="2023-01" db="EMBL/GenBank/DDBJ databases">
        <title>Novel species of the genus Asticcacaulis isolated from rivers.</title>
        <authorList>
            <person name="Lu H."/>
        </authorList>
    </citation>
    <scope>NUCLEOTIDE SEQUENCE [LARGE SCALE GENOMIC DNA]</scope>
    <source>
        <strain evidence="16 17">DXS10W</strain>
    </source>
</reference>
<dbReference type="Pfam" id="PF05524">
    <property type="entry name" value="PEP-utilisers_N"/>
    <property type="match status" value="1"/>
</dbReference>
<keyword evidence="11" id="KW-0479">Metal-binding</keyword>
<dbReference type="InterPro" id="IPR008279">
    <property type="entry name" value="PEP-util_enz_mobile_dom"/>
</dbReference>
<dbReference type="InterPro" id="IPR036618">
    <property type="entry name" value="PtsI_HPr-bd_sf"/>
</dbReference>
<evidence type="ECO:0000256" key="8">
    <source>
        <dbReference type="ARBA" id="ARBA00022597"/>
    </source>
</evidence>
<dbReference type="InterPro" id="IPR015813">
    <property type="entry name" value="Pyrv/PenolPyrv_kinase-like_dom"/>
</dbReference>
<dbReference type="Pfam" id="PF00391">
    <property type="entry name" value="PEP-utilizers"/>
    <property type="match status" value="1"/>
</dbReference>
<dbReference type="SUPFAM" id="SSF51621">
    <property type="entry name" value="Phosphoenolpyruvate/pyruvate domain"/>
    <property type="match status" value="1"/>
</dbReference>
<gene>
    <name evidence="16" type="primary">ptsP</name>
    <name evidence="16" type="ORF">PQU94_15135</name>
</gene>
<dbReference type="InterPro" id="IPR008731">
    <property type="entry name" value="PTS_EIN"/>
</dbReference>
<dbReference type="Pfam" id="PF02896">
    <property type="entry name" value="PEP-utilizers_C"/>
    <property type="match status" value="1"/>
</dbReference>
<evidence type="ECO:0000313" key="16">
    <source>
        <dbReference type="EMBL" id="MDC7695610.1"/>
    </source>
</evidence>
<keyword evidence="13" id="KW-0460">Magnesium</keyword>
<evidence type="ECO:0000256" key="9">
    <source>
        <dbReference type="ARBA" id="ARBA00022679"/>
    </source>
</evidence>
<dbReference type="SMART" id="SM00065">
    <property type="entry name" value="GAF"/>
    <property type="match status" value="1"/>
</dbReference>
<dbReference type="RefSeq" id="WP_272742345.1">
    <property type="nucleotide sequence ID" value="NZ_JAQQKW010000010.1"/>
</dbReference>